<organism evidence="2 3">
    <name type="scientific">Pararge aegeria aegeria</name>
    <dbReference type="NCBI Taxonomy" id="348720"/>
    <lineage>
        <taxon>Eukaryota</taxon>
        <taxon>Metazoa</taxon>
        <taxon>Ecdysozoa</taxon>
        <taxon>Arthropoda</taxon>
        <taxon>Hexapoda</taxon>
        <taxon>Insecta</taxon>
        <taxon>Pterygota</taxon>
        <taxon>Neoptera</taxon>
        <taxon>Endopterygota</taxon>
        <taxon>Lepidoptera</taxon>
        <taxon>Glossata</taxon>
        <taxon>Ditrysia</taxon>
        <taxon>Papilionoidea</taxon>
        <taxon>Nymphalidae</taxon>
        <taxon>Satyrinae</taxon>
        <taxon>Satyrini</taxon>
        <taxon>Parargina</taxon>
        <taxon>Pararge</taxon>
    </lineage>
</organism>
<dbReference type="EMBL" id="CAKXAJ010009777">
    <property type="protein sequence ID" value="CAH2211288.1"/>
    <property type="molecule type" value="Genomic_DNA"/>
</dbReference>
<protein>
    <submittedName>
        <fullName evidence="2">Jg25913 protein</fullName>
    </submittedName>
</protein>
<keyword evidence="3" id="KW-1185">Reference proteome</keyword>
<gene>
    <name evidence="2" type="primary">jg25913</name>
    <name evidence="2" type="ORF">PAEG_LOCUS3118</name>
</gene>
<proteinExistence type="predicted"/>
<name>A0A8S4QNU0_9NEOP</name>
<feature type="region of interest" description="Disordered" evidence="1">
    <location>
        <begin position="26"/>
        <end position="93"/>
    </location>
</feature>
<feature type="compositionally biased region" description="Polar residues" evidence="1">
    <location>
        <begin position="81"/>
        <end position="93"/>
    </location>
</feature>
<dbReference type="AlphaFoldDB" id="A0A8S4QNU0"/>
<evidence type="ECO:0000256" key="1">
    <source>
        <dbReference type="SAM" id="MobiDB-lite"/>
    </source>
</evidence>
<sequence>MMGTGVARDQERMSVWEANGALPAVADSGVAHEGAGEEASHPAGEAGGGARQGAARQPEETAQPRARAGGVPEPGRERVMQYSSSGRRMNLNI</sequence>
<accession>A0A8S4QNU0</accession>
<evidence type="ECO:0000313" key="3">
    <source>
        <dbReference type="Proteomes" id="UP000838756"/>
    </source>
</evidence>
<reference evidence="2" key="1">
    <citation type="submission" date="2022-03" db="EMBL/GenBank/DDBJ databases">
        <authorList>
            <person name="Lindestad O."/>
        </authorList>
    </citation>
    <scope>NUCLEOTIDE SEQUENCE</scope>
</reference>
<evidence type="ECO:0000313" key="2">
    <source>
        <dbReference type="EMBL" id="CAH2211288.1"/>
    </source>
</evidence>
<dbReference type="Proteomes" id="UP000838756">
    <property type="component" value="Unassembled WGS sequence"/>
</dbReference>
<comment type="caution">
    <text evidence="2">The sequence shown here is derived from an EMBL/GenBank/DDBJ whole genome shotgun (WGS) entry which is preliminary data.</text>
</comment>